<geneLocation type="plasmid" evidence="2 3">
    <name>pBb323S2c</name>
</geneLocation>
<dbReference type="Proteomes" id="UP000564836">
    <property type="component" value="Plasmid pBb323S2c"/>
</dbReference>
<dbReference type="RefSeq" id="WP_166354608.1">
    <property type="nucleotide sequence ID" value="NZ_CP049702.1"/>
</dbReference>
<reference evidence="2 3" key="3">
    <citation type="journal article" date="2022" name="Int. J. Syst. Evol. Microbiol.">
        <title>Strains of Bradyrhizobium barranii sp. nov. associated with legumes native to Canada are symbionts of soybeans and belong to different subspecies (subsp. barranii subsp. nov. and subsp. apii subsp. nov.) and symbiovars (sv. glycinearum and sv. septentrionale).</title>
        <authorList>
            <person name="Bromfield E.S.P."/>
            <person name="Cloutier S."/>
            <person name="Wasai-Hara S."/>
            <person name="Minamisawa K."/>
        </authorList>
    </citation>
    <scope>NUCLEOTIDE SEQUENCE [LARGE SCALE GENOMIC DNA]</scope>
    <source>
        <strain evidence="2 3">323S2</strain>
        <plasmid evidence="3">pBb323S2c</plasmid>
    </source>
</reference>
<reference evidence="1" key="2">
    <citation type="submission" date="2020-06" db="EMBL/GenBank/DDBJ databases">
        <title>Whole Genome Sequence of Bradyrhizobium sp. Strain 323S2.</title>
        <authorList>
            <person name="Bromfield E.S.P."/>
        </authorList>
    </citation>
    <scope>NUCLEOTIDE SEQUENCE [LARGE SCALE GENOMIC DNA]</scope>
    <source>
        <strain evidence="1">323S2</strain>
    </source>
</reference>
<evidence type="ECO:0000313" key="2">
    <source>
        <dbReference type="EMBL" id="UGX89843.1"/>
    </source>
</evidence>
<accession>A0A7Z0TYG4</accession>
<evidence type="ECO:0000313" key="3">
    <source>
        <dbReference type="Proteomes" id="UP000564836"/>
    </source>
</evidence>
<dbReference type="EMBL" id="CP088279">
    <property type="protein sequence ID" value="UGX89843.1"/>
    <property type="molecule type" value="Genomic_DNA"/>
</dbReference>
<dbReference type="AlphaFoldDB" id="A0A7Z0TYG4"/>
<sequence>MLFGTIDEWHRGKRRQKKIYSSETLRLPSAPSGEWDYIQLPAVGGTSVSPLPLLGFSELLREGVEDL</sequence>
<dbReference type="EMBL" id="JACBFH010000005">
    <property type="protein sequence ID" value="NYY96950.1"/>
    <property type="molecule type" value="Genomic_DNA"/>
</dbReference>
<protein>
    <submittedName>
        <fullName evidence="1">Uncharacterized protein</fullName>
    </submittedName>
</protein>
<organism evidence="1">
    <name type="scientific">Bradyrhizobium barranii subsp. barranii</name>
    <dbReference type="NCBI Taxonomy" id="2823807"/>
    <lineage>
        <taxon>Bacteria</taxon>
        <taxon>Pseudomonadati</taxon>
        <taxon>Pseudomonadota</taxon>
        <taxon>Alphaproteobacteria</taxon>
        <taxon>Hyphomicrobiales</taxon>
        <taxon>Nitrobacteraceae</taxon>
        <taxon>Bradyrhizobium</taxon>
        <taxon>Bradyrhizobium barranii</taxon>
    </lineage>
</organism>
<gene>
    <name evidence="2" type="ORF">G6321_00003390</name>
    <name evidence="1" type="ORF">G6321_54805</name>
</gene>
<name>A0A7Z0TYG4_9BRAD</name>
<reference evidence="2 3" key="1">
    <citation type="journal article" date="2017" name="Syst. Appl. Microbiol.">
        <title>Soybeans inoculated with root zone soils of Canadian native legumes harbour diverse and novel Bradyrhizobium spp. that possess agricultural potential.</title>
        <authorList>
            <person name="Bromfield E.S.P."/>
            <person name="Cloutier S."/>
            <person name="Tambong J.T."/>
            <person name="Tran Thi T.V."/>
        </authorList>
    </citation>
    <scope>NUCLEOTIDE SEQUENCE [LARGE SCALE GENOMIC DNA]</scope>
    <source>
        <strain evidence="2 3">323S2</strain>
    </source>
</reference>
<proteinExistence type="predicted"/>
<keyword evidence="2" id="KW-0614">Plasmid</keyword>
<evidence type="ECO:0000313" key="1">
    <source>
        <dbReference type="EMBL" id="NYY96950.1"/>
    </source>
</evidence>